<proteinExistence type="predicted"/>
<keyword evidence="2 5" id="KW-0812">Transmembrane</keyword>
<sequence>MLQLKSPVIGLILGFIFGGLGVDRYYKGDIGLGIAKFLSCFILLGLIWTIVDFFLVWKGIKRDNFEKINNQLLLCNV</sequence>
<protein>
    <submittedName>
        <fullName evidence="7">TM2 domain-containing protein</fullName>
    </submittedName>
</protein>
<evidence type="ECO:0000313" key="7">
    <source>
        <dbReference type="EMBL" id="RDU60359.1"/>
    </source>
</evidence>
<reference evidence="7 8" key="1">
    <citation type="submission" date="2018-04" db="EMBL/GenBank/DDBJ databases">
        <title>Novel Campyloabacter and Helicobacter Species and Strains.</title>
        <authorList>
            <person name="Mannion A.J."/>
            <person name="Shen Z."/>
            <person name="Fox J.G."/>
        </authorList>
    </citation>
    <scope>NUCLEOTIDE SEQUENCE [LARGE SCALE GENOMIC DNA]</scope>
    <source>
        <strain evidence="7 8">MIT 98-6070</strain>
    </source>
</reference>
<evidence type="ECO:0000256" key="1">
    <source>
        <dbReference type="ARBA" id="ARBA00004141"/>
    </source>
</evidence>
<comment type="caution">
    <text evidence="7">The sequence shown here is derived from an EMBL/GenBank/DDBJ whole genome shotgun (WGS) entry which is preliminary data.</text>
</comment>
<dbReference type="Pfam" id="PF05154">
    <property type="entry name" value="TM2"/>
    <property type="match status" value="1"/>
</dbReference>
<evidence type="ECO:0000256" key="4">
    <source>
        <dbReference type="ARBA" id="ARBA00023136"/>
    </source>
</evidence>
<evidence type="ECO:0000256" key="2">
    <source>
        <dbReference type="ARBA" id="ARBA00022692"/>
    </source>
</evidence>
<dbReference type="EMBL" id="NXLR01000004">
    <property type="protein sequence ID" value="RDU60359.1"/>
    <property type="molecule type" value="Genomic_DNA"/>
</dbReference>
<keyword evidence="4 5" id="KW-0472">Membrane</keyword>
<feature type="transmembrane region" description="Helical" evidence="5">
    <location>
        <begin position="32"/>
        <end position="57"/>
    </location>
</feature>
<organism evidence="7 8">
    <name type="scientific">Helicobacter marmotae</name>
    <dbReference type="NCBI Taxonomy" id="152490"/>
    <lineage>
        <taxon>Bacteria</taxon>
        <taxon>Pseudomonadati</taxon>
        <taxon>Campylobacterota</taxon>
        <taxon>Epsilonproteobacteria</taxon>
        <taxon>Campylobacterales</taxon>
        <taxon>Helicobacteraceae</taxon>
        <taxon>Helicobacter</taxon>
    </lineage>
</organism>
<dbReference type="AlphaFoldDB" id="A0A3D8I5E2"/>
<evidence type="ECO:0000313" key="8">
    <source>
        <dbReference type="Proteomes" id="UP000256599"/>
    </source>
</evidence>
<feature type="domain" description="TM2" evidence="6">
    <location>
        <begin position="5"/>
        <end position="54"/>
    </location>
</feature>
<dbReference type="Proteomes" id="UP000256599">
    <property type="component" value="Unassembled WGS sequence"/>
</dbReference>
<dbReference type="GO" id="GO:0016020">
    <property type="term" value="C:membrane"/>
    <property type="evidence" value="ECO:0007669"/>
    <property type="project" value="UniProtKB-SubCell"/>
</dbReference>
<keyword evidence="8" id="KW-1185">Reference proteome</keyword>
<evidence type="ECO:0000259" key="6">
    <source>
        <dbReference type="Pfam" id="PF05154"/>
    </source>
</evidence>
<evidence type="ECO:0000256" key="3">
    <source>
        <dbReference type="ARBA" id="ARBA00022989"/>
    </source>
</evidence>
<keyword evidence="3 5" id="KW-1133">Transmembrane helix</keyword>
<dbReference type="OrthoDB" id="5326257at2"/>
<name>A0A3D8I5E2_9HELI</name>
<evidence type="ECO:0000256" key="5">
    <source>
        <dbReference type="SAM" id="Phobius"/>
    </source>
</evidence>
<gene>
    <name evidence="7" type="ORF">CQA63_03710</name>
</gene>
<comment type="subcellular location">
    <subcellularLocation>
        <location evidence="1">Membrane</location>
        <topology evidence="1">Multi-pass membrane protein</topology>
    </subcellularLocation>
</comment>
<feature type="transmembrane region" description="Helical" evidence="5">
    <location>
        <begin position="7"/>
        <end position="26"/>
    </location>
</feature>
<accession>A0A3D8I5E2</accession>
<dbReference type="InterPro" id="IPR007829">
    <property type="entry name" value="TM2"/>
</dbReference>